<gene>
    <name evidence="1" type="ORF">Cvel_8940</name>
</gene>
<protein>
    <submittedName>
        <fullName evidence="1">Uncharacterized protein</fullName>
    </submittedName>
</protein>
<dbReference type="AlphaFoldDB" id="A0A0G4HW21"/>
<dbReference type="PhylomeDB" id="A0A0G4HW21"/>
<dbReference type="EMBL" id="CDMZ01004089">
    <property type="protein sequence ID" value="CEM48615.1"/>
    <property type="molecule type" value="Genomic_DNA"/>
</dbReference>
<proteinExistence type="predicted"/>
<organism evidence="1">
    <name type="scientific">Chromera velia CCMP2878</name>
    <dbReference type="NCBI Taxonomy" id="1169474"/>
    <lineage>
        <taxon>Eukaryota</taxon>
        <taxon>Sar</taxon>
        <taxon>Alveolata</taxon>
        <taxon>Colpodellida</taxon>
        <taxon>Chromeraceae</taxon>
        <taxon>Chromera</taxon>
    </lineage>
</organism>
<evidence type="ECO:0000313" key="1">
    <source>
        <dbReference type="EMBL" id="CEM48615.1"/>
    </source>
</evidence>
<name>A0A0G4HW21_9ALVE</name>
<reference evidence="1" key="1">
    <citation type="submission" date="2014-11" db="EMBL/GenBank/DDBJ databases">
        <authorList>
            <person name="Otto D Thomas"/>
            <person name="Naeem Raeece"/>
        </authorList>
    </citation>
    <scope>NUCLEOTIDE SEQUENCE</scope>
</reference>
<sequence length="165" mass="18498">MAATSTSKESGATPSFSCAFRVQTKTSRARILSKADADDELLPDTGYTFGLLNKEFAKYSVSQKKRRTEFNLAAKGGPDASPFITDNVHLFHFPVRDEFGKGRQVPEEGAIHPSIGRGLLSCAEKEIFLLKRRRRRSYIRLSDTEGRSFRPPVERSGWMPALRLC</sequence>
<dbReference type="VEuPathDB" id="CryptoDB:Cvel_8940"/>
<accession>A0A0G4HW21</accession>